<proteinExistence type="predicted"/>
<reference evidence="1 2" key="1">
    <citation type="submission" date="2021-03" db="EMBL/GenBank/DDBJ databases">
        <title>Genomic Encyclopedia of Type Strains, Phase IV (KMG-IV): sequencing the most valuable type-strain genomes for metagenomic binning, comparative biology and taxonomic classification.</title>
        <authorList>
            <person name="Goeker M."/>
        </authorList>
    </citation>
    <scope>NUCLEOTIDE SEQUENCE [LARGE SCALE GENOMIC DNA]</scope>
    <source>
        <strain evidence="1 2">DSM 24004</strain>
    </source>
</reference>
<comment type="caution">
    <text evidence="1">The sequence shown here is derived from an EMBL/GenBank/DDBJ whole genome shotgun (WGS) entry which is preliminary data.</text>
</comment>
<gene>
    <name evidence="1" type="ORF">J2Z76_001705</name>
</gene>
<dbReference type="RefSeq" id="WP_209511583.1">
    <property type="nucleotide sequence ID" value="NZ_JAGGKS010000004.1"/>
</dbReference>
<dbReference type="Proteomes" id="UP001519342">
    <property type="component" value="Unassembled WGS sequence"/>
</dbReference>
<organism evidence="1 2">
    <name type="scientific">Sedimentibacter acidaminivorans</name>
    <dbReference type="NCBI Taxonomy" id="913099"/>
    <lineage>
        <taxon>Bacteria</taxon>
        <taxon>Bacillati</taxon>
        <taxon>Bacillota</taxon>
        <taxon>Tissierellia</taxon>
        <taxon>Sedimentibacter</taxon>
    </lineage>
</organism>
<dbReference type="EMBL" id="JAGGKS010000004">
    <property type="protein sequence ID" value="MBP1925844.1"/>
    <property type="molecule type" value="Genomic_DNA"/>
</dbReference>
<name>A0ABS4GDS5_9FIRM</name>
<accession>A0ABS4GDS5</accession>
<protein>
    <recommendedName>
        <fullName evidence="3">HNH endonuclease</fullName>
    </recommendedName>
</protein>
<sequence>MYSNKIVKIEGDAIWHVPFAKKFYDSKTWKKCRQSFIAYRISIDGGMCEHCKDKLGYIVDHKEELTPDNINNPDITLNHNNFQYLCLECHNKKTFGREKESNYYFDSEGQIQPRPPFEKSGVLK</sequence>
<evidence type="ECO:0000313" key="2">
    <source>
        <dbReference type="Proteomes" id="UP001519342"/>
    </source>
</evidence>
<evidence type="ECO:0008006" key="3">
    <source>
        <dbReference type="Google" id="ProtNLM"/>
    </source>
</evidence>
<keyword evidence="2" id="KW-1185">Reference proteome</keyword>
<evidence type="ECO:0000313" key="1">
    <source>
        <dbReference type="EMBL" id="MBP1925844.1"/>
    </source>
</evidence>